<comment type="caution">
    <text evidence="9">The sequence shown here is derived from an EMBL/GenBank/DDBJ whole genome shotgun (WGS) entry which is preliminary data.</text>
</comment>
<feature type="transmembrane region" description="Helical" evidence="8">
    <location>
        <begin position="249"/>
        <end position="274"/>
    </location>
</feature>
<proteinExistence type="predicted"/>
<keyword evidence="4 8" id="KW-1133">Transmembrane helix</keyword>
<evidence type="ECO:0000256" key="7">
    <source>
        <dbReference type="SAM" id="MobiDB-lite"/>
    </source>
</evidence>
<dbReference type="Proteomes" id="UP000467240">
    <property type="component" value="Unassembled WGS sequence"/>
</dbReference>
<evidence type="ECO:0000313" key="10">
    <source>
        <dbReference type="Proteomes" id="UP000467240"/>
    </source>
</evidence>
<name>A0A7J5BZ52_9MICO</name>
<feature type="transmembrane region" description="Helical" evidence="8">
    <location>
        <begin position="215"/>
        <end position="237"/>
    </location>
</feature>
<dbReference type="AlphaFoldDB" id="A0A7J5BZ52"/>
<dbReference type="RefSeq" id="WP_158039914.1">
    <property type="nucleotide sequence ID" value="NZ_JACCFV010000001.1"/>
</dbReference>
<keyword evidence="2" id="KW-1003">Cell membrane</keyword>
<dbReference type="PANTHER" id="PTHR30213:SF1">
    <property type="entry name" value="INNER MEMBRANE PROTEIN YHJD"/>
    <property type="match status" value="1"/>
</dbReference>
<keyword evidence="5 8" id="KW-0472">Membrane</keyword>
<evidence type="ECO:0000256" key="4">
    <source>
        <dbReference type="ARBA" id="ARBA00022989"/>
    </source>
</evidence>
<dbReference type="PANTHER" id="PTHR30213">
    <property type="entry name" value="INNER MEMBRANE PROTEIN YHJD"/>
    <property type="match status" value="1"/>
</dbReference>
<evidence type="ECO:0000256" key="2">
    <source>
        <dbReference type="ARBA" id="ARBA00022475"/>
    </source>
</evidence>
<evidence type="ECO:0000313" key="9">
    <source>
        <dbReference type="EMBL" id="KAB1659414.1"/>
    </source>
</evidence>
<gene>
    <name evidence="9" type="ORF">F8O01_05620</name>
</gene>
<evidence type="ECO:0000256" key="3">
    <source>
        <dbReference type="ARBA" id="ARBA00022692"/>
    </source>
</evidence>
<keyword evidence="10" id="KW-1185">Reference proteome</keyword>
<feature type="transmembrane region" description="Helical" evidence="8">
    <location>
        <begin position="67"/>
        <end position="90"/>
    </location>
</feature>
<dbReference type="OrthoDB" id="3229302at2"/>
<reference evidence="9 10" key="1">
    <citation type="submission" date="2019-09" db="EMBL/GenBank/DDBJ databases">
        <title>Phylogeny of genus Pseudoclavibacter and closely related genus.</title>
        <authorList>
            <person name="Li Y."/>
        </authorList>
    </citation>
    <scope>NUCLEOTIDE SEQUENCE [LARGE SCALE GENOMIC DNA]</scope>
    <source>
        <strain evidence="9 10">DSM 23821</strain>
    </source>
</reference>
<keyword evidence="3 8" id="KW-0812">Transmembrane</keyword>
<sequence length="411" mass="44511">MKRPNDRTGRGRGAPHSFVPPYPKRNGDEPVTKRAMTLAQWIQGTRPVRVMMHFTERGGSVMAGGMAYSALFSGFAALWVFFSVVALVFANSPELMDSVIEALDVVPGLIGDDGVIKPDQLTQLTVFGWTGAIALVGALWTAIGWIGGTRTAIRNIFDVPTATSRSFVLDKLLDLVFVLAIAVGLVVSVTVSVASTSLLRWLLSLIEVDSSVVSFFLGLAGLVLSFLVNLVIVACILTLLSGLRIPRRILLGGAGLGALGILVITQLGSLLIGGASRNPFLASFAVLIGVLIFANLVCTIILISASWVKVWMDDAGASPRLLTAAQAEKEATTAELRARRDRLAADRIELRDQLNRTPRFRRSRIRRRLEEVDREQRRLEREDLARRIGLDDEGGDPRADASGTRSRESGA</sequence>
<dbReference type="GO" id="GO:0005886">
    <property type="term" value="C:plasma membrane"/>
    <property type="evidence" value="ECO:0007669"/>
    <property type="project" value="UniProtKB-SubCell"/>
</dbReference>
<feature type="transmembrane region" description="Helical" evidence="8">
    <location>
        <begin position="126"/>
        <end position="146"/>
    </location>
</feature>
<feature type="region of interest" description="Disordered" evidence="7">
    <location>
        <begin position="388"/>
        <end position="411"/>
    </location>
</feature>
<accession>A0A7J5BZ52</accession>
<feature type="region of interest" description="Disordered" evidence="7">
    <location>
        <begin position="1"/>
        <end position="29"/>
    </location>
</feature>
<evidence type="ECO:0000256" key="6">
    <source>
        <dbReference type="SAM" id="Coils"/>
    </source>
</evidence>
<dbReference type="Pfam" id="PF03631">
    <property type="entry name" value="Virul_fac_BrkB"/>
    <property type="match status" value="1"/>
</dbReference>
<evidence type="ECO:0008006" key="11">
    <source>
        <dbReference type="Google" id="ProtNLM"/>
    </source>
</evidence>
<keyword evidence="6" id="KW-0175">Coiled coil</keyword>
<feature type="transmembrane region" description="Helical" evidence="8">
    <location>
        <begin position="175"/>
        <end position="203"/>
    </location>
</feature>
<protein>
    <recommendedName>
        <fullName evidence="11">YihY/virulence factor BrkB family protein</fullName>
    </recommendedName>
</protein>
<evidence type="ECO:0000256" key="5">
    <source>
        <dbReference type="ARBA" id="ARBA00023136"/>
    </source>
</evidence>
<dbReference type="EMBL" id="WBJZ01000006">
    <property type="protein sequence ID" value="KAB1659414.1"/>
    <property type="molecule type" value="Genomic_DNA"/>
</dbReference>
<organism evidence="9 10">
    <name type="scientific">Pseudoclavibacter chungangensis</name>
    <dbReference type="NCBI Taxonomy" id="587635"/>
    <lineage>
        <taxon>Bacteria</taxon>
        <taxon>Bacillati</taxon>
        <taxon>Actinomycetota</taxon>
        <taxon>Actinomycetes</taxon>
        <taxon>Micrococcales</taxon>
        <taxon>Microbacteriaceae</taxon>
        <taxon>Pseudoclavibacter</taxon>
    </lineage>
</organism>
<feature type="coiled-coil region" evidence="6">
    <location>
        <begin position="333"/>
        <end position="382"/>
    </location>
</feature>
<feature type="transmembrane region" description="Helical" evidence="8">
    <location>
        <begin position="280"/>
        <end position="303"/>
    </location>
</feature>
<evidence type="ECO:0000256" key="8">
    <source>
        <dbReference type="SAM" id="Phobius"/>
    </source>
</evidence>
<dbReference type="InterPro" id="IPR017039">
    <property type="entry name" value="Virul_fac_BrkB"/>
</dbReference>
<comment type="subcellular location">
    <subcellularLocation>
        <location evidence="1">Cell membrane</location>
        <topology evidence="1">Multi-pass membrane protein</topology>
    </subcellularLocation>
</comment>
<evidence type="ECO:0000256" key="1">
    <source>
        <dbReference type="ARBA" id="ARBA00004651"/>
    </source>
</evidence>